<proteinExistence type="predicted"/>
<evidence type="ECO:0000313" key="2">
    <source>
        <dbReference type="EMBL" id="MBM7642737.1"/>
    </source>
</evidence>
<sequence length="275" mass="31392">MNRESESLEDIAEELGRIVERRMLSRRSLFSPLYIRMLLTVCTLVILAILIKASQNIEFKVSSPEYTEERNLKTYVEGLYENVEQKEFLWTYEDFEELDVSFGQSEAQLLQIIEKYGRPNDTYYRSYPNEISSNEISSIVITYSKTITESPLKTVDVKLTFLQSGEDISLQVKSARNLYQLPNIENYDIKSWSTQDVDQMIVGSSSDGTGGSSIDQVLEKFGKPSDTSTFVMGSSLDSSLQCTVSLDYEWPDTQKSSFTFIENSGQFLLTNKSME</sequence>
<protein>
    <submittedName>
        <fullName evidence="2">Uncharacterized protein</fullName>
    </submittedName>
</protein>
<evidence type="ECO:0000256" key="1">
    <source>
        <dbReference type="SAM" id="Phobius"/>
    </source>
</evidence>
<dbReference type="EMBL" id="JAFBEH010000018">
    <property type="protein sequence ID" value="MBM7642737.1"/>
    <property type="molecule type" value="Genomic_DNA"/>
</dbReference>
<feature type="transmembrane region" description="Helical" evidence="1">
    <location>
        <begin position="33"/>
        <end position="51"/>
    </location>
</feature>
<keyword evidence="3" id="KW-1185">Reference proteome</keyword>
<gene>
    <name evidence="2" type="ORF">JOC28_001034</name>
</gene>
<dbReference type="Proteomes" id="UP000697472">
    <property type="component" value="Unassembled WGS sequence"/>
</dbReference>
<keyword evidence="1" id="KW-0472">Membrane</keyword>
<keyword evidence="1" id="KW-1133">Transmembrane helix</keyword>
<name>A0ABS2PRS7_9STRE</name>
<organism evidence="2 3">
    <name type="scientific">Streptococcus loxodontisalivarius</name>
    <dbReference type="NCBI Taxonomy" id="1349415"/>
    <lineage>
        <taxon>Bacteria</taxon>
        <taxon>Bacillati</taxon>
        <taxon>Bacillota</taxon>
        <taxon>Bacilli</taxon>
        <taxon>Lactobacillales</taxon>
        <taxon>Streptococcaceae</taxon>
        <taxon>Streptococcus</taxon>
    </lineage>
</organism>
<reference evidence="2 3" key="1">
    <citation type="submission" date="2021-01" db="EMBL/GenBank/DDBJ databases">
        <title>Genomic Encyclopedia of Type Strains, Phase IV (KMG-IV): sequencing the most valuable type-strain genomes for metagenomic binning, comparative biology and taxonomic classification.</title>
        <authorList>
            <person name="Goeker M."/>
        </authorList>
    </citation>
    <scope>NUCLEOTIDE SEQUENCE [LARGE SCALE GENOMIC DNA]</scope>
    <source>
        <strain evidence="2 3">DSM 27382</strain>
    </source>
</reference>
<evidence type="ECO:0000313" key="3">
    <source>
        <dbReference type="Proteomes" id="UP000697472"/>
    </source>
</evidence>
<accession>A0ABS2PRS7</accession>
<comment type="caution">
    <text evidence="2">The sequence shown here is derived from an EMBL/GenBank/DDBJ whole genome shotgun (WGS) entry which is preliminary data.</text>
</comment>
<dbReference type="RefSeq" id="WP_205009575.1">
    <property type="nucleotide sequence ID" value="NZ_JAFBEH010000018.1"/>
</dbReference>
<keyword evidence="1" id="KW-0812">Transmembrane</keyword>